<evidence type="ECO:0000313" key="2">
    <source>
        <dbReference type="Proteomes" id="UP001253595"/>
    </source>
</evidence>
<comment type="caution">
    <text evidence="1">The sequence shown here is derived from an EMBL/GenBank/DDBJ whole genome shotgun (WGS) entry which is preliminary data.</text>
</comment>
<protein>
    <submittedName>
        <fullName evidence="1">Uncharacterized protein</fullName>
    </submittedName>
</protein>
<sequence>MLDLLTIHEPTARLLARESATPSRSGLFKKCGGYFVGEEML</sequence>
<reference evidence="1 2" key="1">
    <citation type="submission" date="2023-07" db="EMBL/GenBank/DDBJ databases">
        <title>Sorghum-associated microbial communities from plants grown in Nebraska, USA.</title>
        <authorList>
            <person name="Schachtman D."/>
        </authorList>
    </citation>
    <scope>NUCLEOTIDE SEQUENCE [LARGE SCALE GENOMIC DNA]</scope>
    <source>
        <strain evidence="1 2">BE190</strain>
    </source>
</reference>
<gene>
    <name evidence="1" type="ORF">J2X05_000644</name>
</gene>
<organism evidence="1 2">
    <name type="scientific">Cellvibrio fibrivorans</name>
    <dbReference type="NCBI Taxonomy" id="126350"/>
    <lineage>
        <taxon>Bacteria</taxon>
        <taxon>Pseudomonadati</taxon>
        <taxon>Pseudomonadota</taxon>
        <taxon>Gammaproteobacteria</taxon>
        <taxon>Cellvibrionales</taxon>
        <taxon>Cellvibrionaceae</taxon>
        <taxon>Cellvibrio</taxon>
    </lineage>
</organism>
<evidence type="ECO:0000313" key="1">
    <source>
        <dbReference type="EMBL" id="MDR7088641.1"/>
    </source>
</evidence>
<keyword evidence="2" id="KW-1185">Reference proteome</keyword>
<name>A0ABU1UTY5_9GAMM</name>
<dbReference type="Proteomes" id="UP001253595">
    <property type="component" value="Unassembled WGS sequence"/>
</dbReference>
<proteinExistence type="predicted"/>
<accession>A0ABU1UTY5</accession>
<dbReference type="EMBL" id="JAVDVX010000001">
    <property type="protein sequence ID" value="MDR7088641.1"/>
    <property type="molecule type" value="Genomic_DNA"/>
</dbReference>